<feature type="chain" id="PRO_5003639452" evidence="4">
    <location>
        <begin position="22"/>
        <end position="597"/>
    </location>
</feature>
<keyword evidence="6" id="KW-0378">Hydrolase</keyword>
<keyword evidence="4" id="KW-0732">Signal</keyword>
<dbReference type="EMBL" id="BAFK01000002">
    <property type="protein sequence ID" value="GAB57573.1"/>
    <property type="molecule type" value="Genomic_DNA"/>
</dbReference>
<evidence type="ECO:0000256" key="4">
    <source>
        <dbReference type="SAM" id="SignalP"/>
    </source>
</evidence>
<proteinExistence type="inferred from homology"/>
<reference evidence="6 7" key="1">
    <citation type="journal article" date="2012" name="J. Bacteriol.">
        <title>Genome Sequence of the Protease-Producing Bacterium Rheinheimera nanhaiensis E407-8T, Isolated from Deep-Sea Sediment of the South China Sea.</title>
        <authorList>
            <person name="Zhang X.-Y."/>
            <person name="Zhang Y.-J."/>
            <person name="Qin Q.-L."/>
            <person name="Xie B.-B."/>
            <person name="Chen X.-L."/>
            <person name="Zhou B.-C."/>
            <person name="Zhang Y.-Z."/>
        </authorList>
    </citation>
    <scope>NUCLEOTIDE SEQUENCE [LARGE SCALE GENOMIC DNA]</scope>
    <source>
        <strain evidence="6 7">E407-8</strain>
    </source>
</reference>
<comment type="caution">
    <text evidence="6">The sequence shown here is derived from an EMBL/GenBank/DDBJ whole genome shotgun (WGS) entry which is preliminary data.</text>
</comment>
<dbReference type="CDD" id="cd06241">
    <property type="entry name" value="M14-like"/>
    <property type="match status" value="1"/>
</dbReference>
<dbReference type="Gene3D" id="3.40.630.10">
    <property type="entry name" value="Zn peptidases"/>
    <property type="match status" value="1"/>
</dbReference>
<evidence type="ECO:0000256" key="3">
    <source>
        <dbReference type="PROSITE-ProRule" id="PRU01379"/>
    </source>
</evidence>
<comment type="caution">
    <text evidence="3">Lacks conserved residue(s) required for the propagation of feature annotation.</text>
</comment>
<dbReference type="RefSeq" id="WP_008218492.1">
    <property type="nucleotide sequence ID" value="NZ_BAFK01000002.1"/>
</dbReference>
<evidence type="ECO:0000256" key="2">
    <source>
        <dbReference type="ARBA" id="ARBA00005988"/>
    </source>
</evidence>
<evidence type="ECO:0000256" key="1">
    <source>
        <dbReference type="ARBA" id="ARBA00001947"/>
    </source>
</evidence>
<dbReference type="GO" id="GO:0004181">
    <property type="term" value="F:metallocarboxypeptidase activity"/>
    <property type="evidence" value="ECO:0007669"/>
    <property type="project" value="InterPro"/>
</dbReference>
<dbReference type="PROSITE" id="PS52035">
    <property type="entry name" value="PEPTIDASE_M14"/>
    <property type="match status" value="1"/>
</dbReference>
<organism evidence="6 7">
    <name type="scientific">Rheinheimera nanhaiensis E407-8</name>
    <dbReference type="NCBI Taxonomy" id="562729"/>
    <lineage>
        <taxon>Bacteria</taxon>
        <taxon>Pseudomonadati</taxon>
        <taxon>Pseudomonadota</taxon>
        <taxon>Gammaproteobacteria</taxon>
        <taxon>Chromatiales</taxon>
        <taxon>Chromatiaceae</taxon>
        <taxon>Rheinheimera</taxon>
    </lineage>
</organism>
<sequence length="597" mass="67034">MKLFAPSMLALCLAASGQGRAADDWLPPLPAWQGASEQLLKQQGDAWVTPAELTGLTDSPDYAATLAYLTKLVDSSDLLQLEQFGQSPQGRPLYLVKASKVLHKIANNPNRPLLLVQAGIHSGEIDGKDAGLMLLRDIAHGGKAALLESADLVFIPVLSPDGHERRSLYNRMNQRGPLQQGWRATAQNLNLNRDYAKADAPEMQALLGVLKQYQPDLYIDVHVTDGEDYQYDITYGFNEPFAAVSVNAASWLAKVYRPAVNAALTQAGHIPGPLVFGVDSNDFSKGISGWTASPRFSNGYGDVRHLPTVLVENHSLKPYRQRVLGTYVLLERSLKLLNEQGKALMLARQADLQARPQQLVLSYKASEQADFIDFKGISFEQRQSDISGAPYVAWTGKPVLYQQLPVYWDKVADITVQIPAAYWIPPEQQQVIARLALHGVEMTTLTQAKKLKLQQLSVEDYRFADKPFESRFMLSEARFSEHSVQRNLTAGWVRVSTDQPLGRLAVALLEPSAPDSFFSWGFFPGMFERTEYFEPYAIEPLIARMLAQQPALKQQFDKALAADEQLRNNPRARYNWFYRQMPFYDQQYLKYPVLIER</sequence>
<keyword evidence="7" id="KW-1185">Reference proteome</keyword>
<dbReference type="STRING" id="562729.RNAN_0542"/>
<keyword evidence="6" id="KW-0645">Protease</keyword>
<dbReference type="Pfam" id="PF00246">
    <property type="entry name" value="Peptidase_M14"/>
    <property type="match status" value="1"/>
</dbReference>
<dbReference type="GO" id="GO:0005615">
    <property type="term" value="C:extracellular space"/>
    <property type="evidence" value="ECO:0007669"/>
    <property type="project" value="TreeGrafter"/>
</dbReference>
<dbReference type="PANTHER" id="PTHR11705">
    <property type="entry name" value="PROTEASE FAMILY M14 CARBOXYPEPTIDASE A,B"/>
    <property type="match status" value="1"/>
</dbReference>
<accession>I1DU45</accession>
<dbReference type="AlphaFoldDB" id="I1DU45"/>
<comment type="similarity">
    <text evidence="2 3">Belongs to the peptidase M14 family.</text>
</comment>
<dbReference type="PANTHER" id="PTHR11705:SF145">
    <property type="entry name" value="PEPTIDASE M14 CARBOXYPEPTIDASE A DOMAIN-CONTAINING PROTEIN"/>
    <property type="match status" value="1"/>
</dbReference>
<dbReference type="InterPro" id="IPR000834">
    <property type="entry name" value="Peptidase_M14"/>
</dbReference>
<evidence type="ECO:0000313" key="6">
    <source>
        <dbReference type="EMBL" id="GAB57573.1"/>
    </source>
</evidence>
<comment type="cofactor">
    <cofactor evidence="1">
        <name>Zn(2+)</name>
        <dbReference type="ChEBI" id="CHEBI:29105"/>
    </cofactor>
</comment>
<gene>
    <name evidence="6" type="ORF">RNAN_0542</name>
</gene>
<dbReference type="OrthoDB" id="9767214at2"/>
<evidence type="ECO:0000259" key="5">
    <source>
        <dbReference type="PROSITE" id="PS52035"/>
    </source>
</evidence>
<dbReference type="SMART" id="SM00631">
    <property type="entry name" value="Zn_pept"/>
    <property type="match status" value="1"/>
</dbReference>
<evidence type="ECO:0000313" key="7">
    <source>
        <dbReference type="Proteomes" id="UP000004374"/>
    </source>
</evidence>
<name>I1DU45_9GAMM</name>
<feature type="domain" description="Peptidase M14" evidence="5">
    <location>
        <begin position="58"/>
        <end position="352"/>
    </location>
</feature>
<keyword evidence="6" id="KW-0121">Carboxypeptidase</keyword>
<dbReference type="GO" id="GO:0006508">
    <property type="term" value="P:proteolysis"/>
    <property type="evidence" value="ECO:0007669"/>
    <property type="project" value="InterPro"/>
</dbReference>
<protein>
    <submittedName>
        <fullName evidence="6">Peptidase M14 carboxypeptidase A</fullName>
    </submittedName>
</protein>
<dbReference type="Proteomes" id="UP000004374">
    <property type="component" value="Unassembled WGS sequence"/>
</dbReference>
<dbReference type="GO" id="GO:0008270">
    <property type="term" value="F:zinc ion binding"/>
    <property type="evidence" value="ECO:0007669"/>
    <property type="project" value="InterPro"/>
</dbReference>
<feature type="signal peptide" evidence="4">
    <location>
        <begin position="1"/>
        <end position="21"/>
    </location>
</feature>
<dbReference type="SUPFAM" id="SSF53187">
    <property type="entry name" value="Zn-dependent exopeptidases"/>
    <property type="match status" value="1"/>
</dbReference>